<evidence type="ECO:0000313" key="2">
    <source>
        <dbReference type="Proteomes" id="UP001642464"/>
    </source>
</evidence>
<comment type="caution">
    <text evidence="1">The sequence shown here is derived from an EMBL/GenBank/DDBJ whole genome shotgun (WGS) entry which is preliminary data.</text>
</comment>
<organism evidence="1 2">
    <name type="scientific">Durusdinium trenchii</name>
    <dbReference type="NCBI Taxonomy" id="1381693"/>
    <lineage>
        <taxon>Eukaryota</taxon>
        <taxon>Sar</taxon>
        <taxon>Alveolata</taxon>
        <taxon>Dinophyceae</taxon>
        <taxon>Suessiales</taxon>
        <taxon>Symbiodiniaceae</taxon>
        <taxon>Durusdinium</taxon>
    </lineage>
</organism>
<protein>
    <submittedName>
        <fullName evidence="1">ABC transmembrane type-1 domain-containing protein</fullName>
    </submittedName>
</protein>
<gene>
    <name evidence="1" type="ORF">SCF082_LOCUS118</name>
</gene>
<keyword evidence="1" id="KW-0812">Transmembrane</keyword>
<keyword evidence="2" id="KW-1185">Reference proteome</keyword>
<proteinExistence type="predicted"/>
<reference evidence="1 2" key="1">
    <citation type="submission" date="2024-02" db="EMBL/GenBank/DDBJ databases">
        <authorList>
            <person name="Chen Y."/>
            <person name="Shah S."/>
            <person name="Dougan E. K."/>
            <person name="Thang M."/>
            <person name="Chan C."/>
        </authorList>
    </citation>
    <scope>NUCLEOTIDE SEQUENCE [LARGE SCALE GENOMIC DNA]</scope>
</reference>
<dbReference type="EMBL" id="CAXAMM010000003">
    <property type="protein sequence ID" value="CAK8985384.1"/>
    <property type="molecule type" value="Genomic_DNA"/>
</dbReference>
<name>A0ABP0H846_9DINO</name>
<accession>A0ABP0H846</accession>
<sequence length="226" mass="25924">MMQPPAADMNYCPEFLRGVWWMKDNIANETCVFLESGHWNEAGTEGWKWGFVNWTTGSNWLGSLLLYWKSAATRPQRSWQISADRKWIALGQEDYVYVLGPEDQLVDSKGEAYPFVPGQDLLRITFPEGDPKQGIFYQYMMRRVAQKGANGEVVKTAAYQDLLERVQRPAVDGCCYNLFLCNISDEQYPLVYDALDDHQLLIPGPEELPKEILDLIANEPGWPSYK</sequence>
<keyword evidence="1" id="KW-0472">Membrane</keyword>
<dbReference type="Proteomes" id="UP001642464">
    <property type="component" value="Unassembled WGS sequence"/>
</dbReference>
<evidence type="ECO:0000313" key="1">
    <source>
        <dbReference type="EMBL" id="CAK8985384.1"/>
    </source>
</evidence>